<dbReference type="Proteomes" id="UP000480929">
    <property type="component" value="Unassembled WGS sequence"/>
</dbReference>
<name>A0A6N7S371_9FIRM</name>
<dbReference type="RefSeq" id="WP_154237834.1">
    <property type="nucleotide sequence ID" value="NZ_CALJPI010000099.1"/>
</dbReference>
<evidence type="ECO:0000313" key="9">
    <source>
        <dbReference type="EMBL" id="MSA88209.1"/>
    </source>
</evidence>
<dbReference type="SUPFAM" id="SSF52794">
    <property type="entry name" value="PTS system IIB component-like"/>
    <property type="match status" value="1"/>
</dbReference>
<keyword evidence="5" id="KW-0598">Phosphotransferase system</keyword>
<dbReference type="PANTHER" id="PTHR34581:SF2">
    <property type="entry name" value="PTS SYSTEM N,N'-DIACETYLCHITOBIOSE-SPECIFIC EIIB COMPONENT"/>
    <property type="match status" value="1"/>
</dbReference>
<comment type="caution">
    <text evidence="9">The sequence shown here is derived from an EMBL/GenBank/DDBJ whole genome shotgun (WGS) entry which is preliminary data.</text>
</comment>
<reference evidence="11 12" key="1">
    <citation type="journal article" date="2019" name="Nat. Med.">
        <title>A library of human gut bacterial isolates paired with longitudinal multiomics data enables mechanistic microbiome research.</title>
        <authorList>
            <person name="Poyet M."/>
            <person name="Groussin M."/>
            <person name="Gibbons S.M."/>
            <person name="Avila-Pacheco J."/>
            <person name="Jiang X."/>
            <person name="Kearney S.M."/>
            <person name="Perrotta A.R."/>
            <person name="Berdy B."/>
            <person name="Zhao S."/>
            <person name="Lieberman T.D."/>
            <person name="Swanson P.K."/>
            <person name="Smith M."/>
            <person name="Roesemann S."/>
            <person name="Alexander J.E."/>
            <person name="Rich S.A."/>
            <person name="Livny J."/>
            <person name="Vlamakis H."/>
            <person name="Clish C."/>
            <person name="Bullock K."/>
            <person name="Deik A."/>
            <person name="Scott J."/>
            <person name="Pierce K.A."/>
            <person name="Xavier R.J."/>
            <person name="Alm E.J."/>
        </authorList>
    </citation>
    <scope>NUCLEOTIDE SEQUENCE [LARGE SCALE GENOMIC DNA]</scope>
    <source>
        <strain evidence="9 11">BIOML-A4</strain>
        <strain evidence="10 12">BIOML-A5</strain>
    </source>
</reference>
<dbReference type="InterPro" id="IPR013012">
    <property type="entry name" value="PTS_EIIB_3"/>
</dbReference>
<keyword evidence="6" id="KW-0418">Kinase</keyword>
<dbReference type="AlphaFoldDB" id="A0A6N7S371"/>
<evidence type="ECO:0000259" key="8">
    <source>
        <dbReference type="PROSITE" id="PS51100"/>
    </source>
</evidence>
<evidence type="ECO:0000256" key="1">
    <source>
        <dbReference type="ARBA" id="ARBA00022448"/>
    </source>
</evidence>
<gene>
    <name evidence="10" type="ORF">GKD88_02355</name>
    <name evidence="9" type="ORF">GKE08_02555</name>
</gene>
<evidence type="ECO:0000313" key="12">
    <source>
        <dbReference type="Proteomes" id="UP000480929"/>
    </source>
</evidence>
<feature type="modified residue" description="Phosphocysteine; by EIIA" evidence="7">
    <location>
        <position position="14"/>
    </location>
</feature>
<keyword evidence="12" id="KW-1185">Reference proteome</keyword>
<protein>
    <submittedName>
        <fullName evidence="9">PTS sugar transporter subunit IIB</fullName>
    </submittedName>
</protein>
<dbReference type="InterPro" id="IPR003501">
    <property type="entry name" value="PTS_EIIB_2/3"/>
</dbReference>
<dbReference type="Pfam" id="PF02302">
    <property type="entry name" value="PTS_IIB"/>
    <property type="match status" value="1"/>
</dbReference>
<dbReference type="InterPro" id="IPR036095">
    <property type="entry name" value="PTS_EIIB-like_sf"/>
</dbReference>
<proteinExistence type="predicted"/>
<dbReference type="EMBL" id="WKPJ01000002">
    <property type="protein sequence ID" value="MSA88209.1"/>
    <property type="molecule type" value="Genomic_DNA"/>
</dbReference>
<keyword evidence="1" id="KW-0813">Transport</keyword>
<dbReference type="GO" id="GO:0008982">
    <property type="term" value="F:protein-N(PI)-phosphohistidine-sugar phosphotransferase activity"/>
    <property type="evidence" value="ECO:0007669"/>
    <property type="project" value="InterPro"/>
</dbReference>
<dbReference type="OrthoDB" id="9808134at2"/>
<keyword evidence="3 9" id="KW-0762">Sugar transport</keyword>
<dbReference type="EMBL" id="WKPI01000002">
    <property type="protein sequence ID" value="MSC31964.1"/>
    <property type="molecule type" value="Genomic_DNA"/>
</dbReference>
<evidence type="ECO:0000256" key="2">
    <source>
        <dbReference type="ARBA" id="ARBA00022553"/>
    </source>
</evidence>
<dbReference type="PROSITE" id="PS51100">
    <property type="entry name" value="PTS_EIIB_TYPE_3"/>
    <property type="match status" value="1"/>
</dbReference>
<dbReference type="Proteomes" id="UP000433575">
    <property type="component" value="Unassembled WGS sequence"/>
</dbReference>
<evidence type="ECO:0000256" key="6">
    <source>
        <dbReference type="ARBA" id="ARBA00022777"/>
    </source>
</evidence>
<dbReference type="GO" id="GO:0016301">
    <property type="term" value="F:kinase activity"/>
    <property type="evidence" value="ECO:0007669"/>
    <property type="project" value="UniProtKB-KW"/>
</dbReference>
<organism evidence="9 11">
    <name type="scientific">Holdemania massiliensis</name>
    <dbReference type="NCBI Taxonomy" id="1468449"/>
    <lineage>
        <taxon>Bacteria</taxon>
        <taxon>Bacillati</taxon>
        <taxon>Bacillota</taxon>
        <taxon>Erysipelotrichia</taxon>
        <taxon>Erysipelotrichales</taxon>
        <taxon>Erysipelotrichaceae</taxon>
        <taxon>Holdemania</taxon>
    </lineage>
</organism>
<feature type="domain" description="PTS EIIB type-3" evidence="8">
    <location>
        <begin position="7"/>
        <end position="112"/>
    </location>
</feature>
<dbReference type="CDD" id="cd05564">
    <property type="entry name" value="PTS_IIB_chitobiose_lichenan"/>
    <property type="match status" value="1"/>
</dbReference>
<dbReference type="PANTHER" id="PTHR34581">
    <property type="entry name" value="PTS SYSTEM N,N'-DIACETYLCHITOBIOSE-SPECIFIC EIIB COMPONENT"/>
    <property type="match status" value="1"/>
</dbReference>
<evidence type="ECO:0000256" key="4">
    <source>
        <dbReference type="ARBA" id="ARBA00022679"/>
    </source>
</evidence>
<evidence type="ECO:0000256" key="7">
    <source>
        <dbReference type="PROSITE-ProRule" id="PRU00423"/>
    </source>
</evidence>
<dbReference type="Gene3D" id="3.40.50.2300">
    <property type="match status" value="1"/>
</dbReference>
<evidence type="ECO:0000256" key="5">
    <source>
        <dbReference type="ARBA" id="ARBA00022683"/>
    </source>
</evidence>
<keyword evidence="4" id="KW-0808">Transferase</keyword>
<accession>A0A6N7S371</accession>
<evidence type="ECO:0000313" key="11">
    <source>
        <dbReference type="Proteomes" id="UP000433575"/>
    </source>
</evidence>
<keyword evidence="2" id="KW-0597">Phosphoprotein</keyword>
<evidence type="ECO:0000256" key="3">
    <source>
        <dbReference type="ARBA" id="ARBA00022597"/>
    </source>
</evidence>
<dbReference type="InterPro" id="IPR051819">
    <property type="entry name" value="PTS_sugar-specific_EIIB"/>
</dbReference>
<evidence type="ECO:0000313" key="10">
    <source>
        <dbReference type="EMBL" id="MSC31964.1"/>
    </source>
</evidence>
<sequence>MEKNTKPIQVLLCCGAGLSSGFLAQGARKVAKKKGLDIKIEAKSETEAVLYLPKIDVLLLAPYYENFKAKFTELAKPYNVAVGVIPQKVYGSLDGGKLIELAVELYQHQTQADL</sequence>
<dbReference type="GO" id="GO:0009401">
    <property type="term" value="P:phosphoenolpyruvate-dependent sugar phosphotransferase system"/>
    <property type="evidence" value="ECO:0007669"/>
    <property type="project" value="UniProtKB-KW"/>
</dbReference>